<dbReference type="Proteomes" id="UP000008311">
    <property type="component" value="Unassembled WGS sequence"/>
</dbReference>
<dbReference type="AlphaFoldDB" id="B9THZ9"/>
<proteinExistence type="predicted"/>
<name>B9THZ9_RICCO</name>
<keyword evidence="3" id="KW-1185">Reference proteome</keyword>
<feature type="region of interest" description="Disordered" evidence="1">
    <location>
        <begin position="1"/>
        <end position="123"/>
    </location>
</feature>
<evidence type="ECO:0000313" key="3">
    <source>
        <dbReference type="Proteomes" id="UP000008311"/>
    </source>
</evidence>
<gene>
    <name evidence="2" type="ORF">RCOM_1828370</name>
</gene>
<feature type="non-terminal residue" evidence="2">
    <location>
        <position position="1"/>
    </location>
</feature>
<feature type="non-terminal residue" evidence="2">
    <location>
        <position position="145"/>
    </location>
</feature>
<dbReference type="InParanoid" id="B9THZ9"/>
<reference evidence="3" key="1">
    <citation type="journal article" date="2010" name="Nat. Biotechnol.">
        <title>Draft genome sequence of the oilseed species Ricinus communis.</title>
        <authorList>
            <person name="Chan A.P."/>
            <person name="Crabtree J."/>
            <person name="Zhao Q."/>
            <person name="Lorenzi H."/>
            <person name="Orvis J."/>
            <person name="Puiu D."/>
            <person name="Melake-Berhan A."/>
            <person name="Jones K.M."/>
            <person name="Redman J."/>
            <person name="Chen G."/>
            <person name="Cahoon E.B."/>
            <person name="Gedil M."/>
            <person name="Stanke M."/>
            <person name="Haas B.J."/>
            <person name="Wortman J.R."/>
            <person name="Fraser-Liggett C.M."/>
            <person name="Ravel J."/>
            <person name="Rabinowicz P.D."/>
        </authorList>
    </citation>
    <scope>NUCLEOTIDE SEQUENCE [LARGE SCALE GENOMIC DNA]</scope>
    <source>
        <strain evidence="3">cv. Hale</strain>
    </source>
</reference>
<accession>B9THZ9</accession>
<evidence type="ECO:0000256" key="1">
    <source>
        <dbReference type="SAM" id="MobiDB-lite"/>
    </source>
</evidence>
<dbReference type="EMBL" id="EQ982020">
    <property type="protein sequence ID" value="EEF24515.1"/>
    <property type="molecule type" value="Genomic_DNA"/>
</dbReference>
<feature type="compositionally biased region" description="Low complexity" evidence="1">
    <location>
        <begin position="110"/>
        <end position="123"/>
    </location>
</feature>
<sequence>WPGAPASAAYADRAMQHHRPLASIRPQAGPGNWNHSAKPPHRPSPSRGDHVTHRRGAFEAAIDRRHLRHHRSSGERPVADVGQVHHRGQHARHHGHARSHGHLGQHRQQPAGPAHAARGKAAAPPHFATAQFLLGEDEVFTGQGA</sequence>
<evidence type="ECO:0000313" key="2">
    <source>
        <dbReference type="EMBL" id="EEF24515.1"/>
    </source>
</evidence>
<protein>
    <submittedName>
        <fullName evidence="2">Uncharacterized protein</fullName>
    </submittedName>
</protein>
<feature type="compositionally biased region" description="Basic residues" evidence="1">
    <location>
        <begin position="84"/>
        <end position="105"/>
    </location>
</feature>
<organism evidence="2 3">
    <name type="scientific">Ricinus communis</name>
    <name type="common">Castor bean</name>
    <dbReference type="NCBI Taxonomy" id="3988"/>
    <lineage>
        <taxon>Eukaryota</taxon>
        <taxon>Viridiplantae</taxon>
        <taxon>Streptophyta</taxon>
        <taxon>Embryophyta</taxon>
        <taxon>Tracheophyta</taxon>
        <taxon>Spermatophyta</taxon>
        <taxon>Magnoliopsida</taxon>
        <taxon>eudicotyledons</taxon>
        <taxon>Gunneridae</taxon>
        <taxon>Pentapetalae</taxon>
        <taxon>rosids</taxon>
        <taxon>fabids</taxon>
        <taxon>Malpighiales</taxon>
        <taxon>Euphorbiaceae</taxon>
        <taxon>Acalyphoideae</taxon>
        <taxon>Acalypheae</taxon>
        <taxon>Ricinus</taxon>
    </lineage>
</organism>